<dbReference type="HOGENOM" id="CLU_547158_0_0_0"/>
<dbReference type="Proteomes" id="UP000032809">
    <property type="component" value="Chromosome I"/>
</dbReference>
<accession>A0A0C7P067</accession>
<evidence type="ECO:0000313" key="1">
    <source>
        <dbReference type="EMBL" id="CEP77419.1"/>
    </source>
</evidence>
<evidence type="ECO:0000313" key="2">
    <source>
        <dbReference type="Proteomes" id="UP000032809"/>
    </source>
</evidence>
<name>A0A0C7P067_DEFTU</name>
<gene>
    <name evidence="1" type="ORF">DTL3_0085</name>
</gene>
<protein>
    <submittedName>
        <fullName evidence="1">Uncharacterized protein</fullName>
    </submittedName>
</protein>
<dbReference type="RefSeq" id="WP_045087043.1">
    <property type="nucleotide sequence ID" value="NZ_LN824141.1"/>
</dbReference>
<organism evidence="1 2">
    <name type="scientific">Defluviitoga tunisiensis</name>
    <dbReference type="NCBI Taxonomy" id="1006576"/>
    <lineage>
        <taxon>Bacteria</taxon>
        <taxon>Thermotogati</taxon>
        <taxon>Thermotogota</taxon>
        <taxon>Thermotogae</taxon>
        <taxon>Petrotogales</taxon>
        <taxon>Petrotogaceae</taxon>
        <taxon>Defluviitoga</taxon>
    </lineage>
</organism>
<reference evidence="2" key="1">
    <citation type="submission" date="2014-11" db="EMBL/GenBank/DDBJ databases">
        <authorList>
            <person name="Wibberg D."/>
        </authorList>
    </citation>
    <scope>NUCLEOTIDE SEQUENCE [LARGE SCALE GENOMIC DNA]</scope>
    <source>
        <strain evidence="2">L3</strain>
    </source>
</reference>
<dbReference type="KEGG" id="dtn:DTL3_0085"/>
<keyword evidence="2" id="KW-1185">Reference proteome</keyword>
<sequence>MKKVCFFLIVLTISSLCFSLKIDKYFINIDLIDYKEVVVPFVFVNDKNYEQIIQIKNLSKNDFVDISYPKTIYLNPYETQNVNFVVSPTKINVGSYFFFFQFSIENNFINEIGNIYFPILFRINIIPQFDYHPTVEIYSGDLHISYEDKLGTIFPFTITNDSNLILEISGNFRLTSKENSNFIVEKPLFEGYQSAILPQTEKDFEIFIDRYLKPGKYRIRMELNYGYKNYLQEKYVLEKEFTIPETIYLDRKAINFVVNKNKLYISVPKEMSTREYITTPQQETLTILNNDYIDANLSIDFISSTVDIPLERSINPKYISENPSKISLKPDEKGEINLIADYRRANLQNLEGEFFGTVQLISEGYSREKIFYNTTKIPTVINFGNNKYEVKSNVTSIELIPINKFNKNLNFKIDIENTGNSTLLYQIKINKFNKQIGKKVGEEIRILPEKPILPEQSISINNQLIVELGVDTIIIDIEYYSYTDPKSIIKTYSYSFTL</sequence>
<dbReference type="AlphaFoldDB" id="A0A0C7P067"/>
<dbReference type="OrthoDB" id="49253at2"/>
<dbReference type="STRING" id="1006576.DTL3_0085"/>
<dbReference type="EMBL" id="LN824141">
    <property type="protein sequence ID" value="CEP77419.1"/>
    <property type="molecule type" value="Genomic_DNA"/>
</dbReference>
<proteinExistence type="predicted"/>